<gene>
    <name evidence="1" type="ORF">RRG08_020224</name>
</gene>
<dbReference type="EMBL" id="JAWDGP010002798">
    <property type="protein sequence ID" value="KAK3779879.1"/>
    <property type="molecule type" value="Genomic_DNA"/>
</dbReference>
<protein>
    <submittedName>
        <fullName evidence="1">Uncharacterized protein</fullName>
    </submittedName>
</protein>
<sequence length="156" mass="17124">MKAEPCLLLKKMVKCTANLPEAHYWPFSSNIPFSTNRGDCLRNGVFLQRLCYTLHKPVLPASGANWTAAESLPSLGVAAGHKTLETSDCLTWHRMQDWNSVVSSISESGGSGPAIMWILGKPTKPQDTITSRLVLTGSRIDSSHRWQGQTTEGAKR</sequence>
<dbReference type="AlphaFoldDB" id="A0AAE1DR70"/>
<proteinExistence type="predicted"/>
<evidence type="ECO:0000313" key="1">
    <source>
        <dbReference type="EMBL" id="KAK3779879.1"/>
    </source>
</evidence>
<evidence type="ECO:0000313" key="2">
    <source>
        <dbReference type="Proteomes" id="UP001283361"/>
    </source>
</evidence>
<dbReference type="Proteomes" id="UP001283361">
    <property type="component" value="Unassembled WGS sequence"/>
</dbReference>
<keyword evidence="2" id="KW-1185">Reference proteome</keyword>
<comment type="caution">
    <text evidence="1">The sequence shown here is derived from an EMBL/GenBank/DDBJ whole genome shotgun (WGS) entry which is preliminary data.</text>
</comment>
<accession>A0AAE1DR70</accession>
<organism evidence="1 2">
    <name type="scientific">Elysia crispata</name>
    <name type="common">lettuce slug</name>
    <dbReference type="NCBI Taxonomy" id="231223"/>
    <lineage>
        <taxon>Eukaryota</taxon>
        <taxon>Metazoa</taxon>
        <taxon>Spiralia</taxon>
        <taxon>Lophotrochozoa</taxon>
        <taxon>Mollusca</taxon>
        <taxon>Gastropoda</taxon>
        <taxon>Heterobranchia</taxon>
        <taxon>Euthyneura</taxon>
        <taxon>Panpulmonata</taxon>
        <taxon>Sacoglossa</taxon>
        <taxon>Placobranchoidea</taxon>
        <taxon>Plakobranchidae</taxon>
        <taxon>Elysia</taxon>
    </lineage>
</organism>
<reference evidence="1" key="1">
    <citation type="journal article" date="2023" name="G3 (Bethesda)">
        <title>A reference genome for the long-term kleptoplast-retaining sea slug Elysia crispata morphotype clarki.</title>
        <authorList>
            <person name="Eastman K.E."/>
            <person name="Pendleton A.L."/>
            <person name="Shaikh M.A."/>
            <person name="Suttiyut T."/>
            <person name="Ogas R."/>
            <person name="Tomko P."/>
            <person name="Gavelis G."/>
            <person name="Widhalm J.R."/>
            <person name="Wisecaver J.H."/>
        </authorList>
    </citation>
    <scope>NUCLEOTIDE SEQUENCE</scope>
    <source>
        <strain evidence="1">ECLA1</strain>
    </source>
</reference>
<name>A0AAE1DR70_9GAST</name>